<keyword evidence="5 7" id="KW-0904">Protein phosphatase</keyword>
<comment type="cofactor">
    <cofactor evidence="2 7">
        <name>Mg(2+)</name>
        <dbReference type="ChEBI" id="CHEBI:18420"/>
    </cofactor>
</comment>
<dbReference type="AlphaFoldDB" id="A0AAV2Q8N7"/>
<feature type="region of interest" description="Disordered" evidence="8">
    <location>
        <begin position="27"/>
        <end position="60"/>
    </location>
</feature>
<feature type="domain" description="PPM-type phosphatase" evidence="9">
    <location>
        <begin position="85"/>
        <end position="344"/>
    </location>
</feature>
<dbReference type="InterPro" id="IPR001932">
    <property type="entry name" value="PPM-type_phosphatase-like_dom"/>
</dbReference>
<feature type="compositionally biased region" description="Low complexity" evidence="8">
    <location>
        <begin position="31"/>
        <end position="57"/>
    </location>
</feature>
<evidence type="ECO:0000256" key="7">
    <source>
        <dbReference type="RuleBase" id="RU366020"/>
    </source>
</evidence>
<organism evidence="10 11">
    <name type="scientific">Meganyctiphanes norvegica</name>
    <name type="common">Northern krill</name>
    <name type="synonym">Thysanopoda norvegica</name>
    <dbReference type="NCBI Taxonomy" id="48144"/>
    <lineage>
        <taxon>Eukaryota</taxon>
        <taxon>Metazoa</taxon>
        <taxon>Ecdysozoa</taxon>
        <taxon>Arthropoda</taxon>
        <taxon>Crustacea</taxon>
        <taxon>Multicrustacea</taxon>
        <taxon>Malacostraca</taxon>
        <taxon>Eumalacostraca</taxon>
        <taxon>Eucarida</taxon>
        <taxon>Euphausiacea</taxon>
        <taxon>Euphausiidae</taxon>
        <taxon>Meganyctiphanes</taxon>
    </lineage>
</organism>
<comment type="caution">
    <text evidence="10">The sequence shown here is derived from an EMBL/GenBank/DDBJ whole genome shotgun (WGS) entry which is preliminary data.</text>
</comment>
<dbReference type="PANTHER" id="PTHR12320">
    <property type="entry name" value="PROTEIN PHOSPHATASE 2C"/>
    <property type="match status" value="1"/>
</dbReference>
<evidence type="ECO:0000256" key="6">
    <source>
        <dbReference type="ARBA" id="ARBA00023211"/>
    </source>
</evidence>
<dbReference type="SUPFAM" id="SSF81606">
    <property type="entry name" value="PP2C-like"/>
    <property type="match status" value="1"/>
</dbReference>
<dbReference type="InterPro" id="IPR036457">
    <property type="entry name" value="PPM-type-like_dom_sf"/>
</dbReference>
<evidence type="ECO:0000259" key="9">
    <source>
        <dbReference type="PROSITE" id="PS51746"/>
    </source>
</evidence>
<dbReference type="GO" id="GO:0004722">
    <property type="term" value="F:protein serine/threonine phosphatase activity"/>
    <property type="evidence" value="ECO:0007669"/>
    <property type="project" value="UniProtKB-EC"/>
</dbReference>
<comment type="catalytic activity">
    <reaction evidence="7">
        <text>O-phospho-L-seryl-[protein] + H2O = L-seryl-[protein] + phosphate</text>
        <dbReference type="Rhea" id="RHEA:20629"/>
        <dbReference type="Rhea" id="RHEA-COMP:9863"/>
        <dbReference type="Rhea" id="RHEA-COMP:11604"/>
        <dbReference type="ChEBI" id="CHEBI:15377"/>
        <dbReference type="ChEBI" id="CHEBI:29999"/>
        <dbReference type="ChEBI" id="CHEBI:43474"/>
        <dbReference type="ChEBI" id="CHEBI:83421"/>
        <dbReference type="EC" id="3.1.3.16"/>
    </reaction>
</comment>
<evidence type="ECO:0000256" key="8">
    <source>
        <dbReference type="SAM" id="MobiDB-lite"/>
    </source>
</evidence>
<keyword evidence="11" id="KW-1185">Reference proteome</keyword>
<dbReference type="InterPro" id="IPR039123">
    <property type="entry name" value="PPTC7"/>
</dbReference>
<comment type="cofactor">
    <cofactor evidence="1 7">
        <name>Mn(2+)</name>
        <dbReference type="ChEBI" id="CHEBI:29035"/>
    </cofactor>
</comment>
<dbReference type="GO" id="GO:0005739">
    <property type="term" value="C:mitochondrion"/>
    <property type="evidence" value="ECO:0007669"/>
    <property type="project" value="TreeGrafter"/>
</dbReference>
<comment type="catalytic activity">
    <reaction evidence="7">
        <text>O-phospho-L-threonyl-[protein] + H2O = L-threonyl-[protein] + phosphate</text>
        <dbReference type="Rhea" id="RHEA:47004"/>
        <dbReference type="Rhea" id="RHEA-COMP:11060"/>
        <dbReference type="Rhea" id="RHEA-COMP:11605"/>
        <dbReference type="ChEBI" id="CHEBI:15377"/>
        <dbReference type="ChEBI" id="CHEBI:30013"/>
        <dbReference type="ChEBI" id="CHEBI:43474"/>
        <dbReference type="ChEBI" id="CHEBI:61977"/>
        <dbReference type="EC" id="3.1.3.16"/>
    </reaction>
</comment>
<sequence length="346" mass="36943">MQTVLYTGRLFSRAIANGIFSSVLGVPEQQSSNNSTTPSGSSTSSSCSSSSSGPNNTIVNASRSAGKRLRFLTAASGFSKNHHTAAAVAAAVRPGKFGDDAYFIARHALADVIGVADGVGGWRAWGIDPGEFSHSLMVTCERLVVTGSFSPSEPGAIIARAYYELLENKSHILGSSTACVVVLQGEALRLSSANIGDSGFLVVRDGTVVHRSQEQQHYFNTPFQLSLPPPGTSQHVLSDRPESALRGEFSVREGDMLMVATDGVFDNLPDSLIIKELIKLLSSPKFSTKSMHIYACGDHKRKGNFDELYMLINGFCGRPHKARRSGINYPGGKPDDITVVLATMTV</sequence>
<dbReference type="EC" id="3.1.3.16" evidence="7"/>
<dbReference type="GO" id="GO:0046872">
    <property type="term" value="F:metal ion binding"/>
    <property type="evidence" value="ECO:0007669"/>
    <property type="project" value="UniProtKB-UniRule"/>
</dbReference>
<keyword evidence="6 7" id="KW-0464">Manganese</keyword>
<dbReference type="PANTHER" id="PTHR12320:SF1">
    <property type="entry name" value="PROTEIN PHOSPHATASE PTC7 HOMOLOG"/>
    <property type="match status" value="1"/>
</dbReference>
<keyword evidence="7" id="KW-0479">Metal-binding</keyword>
<accession>A0AAV2Q8N7</accession>
<gene>
    <name evidence="10" type="ORF">MNOR_LOCUS8329</name>
</gene>
<keyword evidence="7" id="KW-0378">Hydrolase</keyword>
<evidence type="ECO:0000313" key="10">
    <source>
        <dbReference type="EMBL" id="CAL4070691.1"/>
    </source>
</evidence>
<dbReference type="Proteomes" id="UP001497623">
    <property type="component" value="Unassembled WGS sequence"/>
</dbReference>
<dbReference type="SMART" id="SM00331">
    <property type="entry name" value="PP2C_SIG"/>
    <property type="match status" value="1"/>
</dbReference>
<evidence type="ECO:0000256" key="5">
    <source>
        <dbReference type="ARBA" id="ARBA00022912"/>
    </source>
</evidence>
<feature type="non-terminal residue" evidence="10">
    <location>
        <position position="346"/>
    </location>
</feature>
<name>A0AAV2Q8N7_MEGNR</name>
<dbReference type="PROSITE" id="PS51746">
    <property type="entry name" value="PPM_2"/>
    <property type="match status" value="1"/>
</dbReference>
<reference evidence="10 11" key="1">
    <citation type="submission" date="2024-05" db="EMBL/GenBank/DDBJ databases">
        <authorList>
            <person name="Wallberg A."/>
        </authorList>
    </citation>
    <scope>NUCLEOTIDE SEQUENCE [LARGE SCALE GENOMIC DNA]</scope>
</reference>
<dbReference type="Gene3D" id="3.60.40.10">
    <property type="entry name" value="PPM-type phosphatase domain"/>
    <property type="match status" value="1"/>
</dbReference>
<evidence type="ECO:0000256" key="3">
    <source>
        <dbReference type="ARBA" id="ARBA00006702"/>
    </source>
</evidence>
<proteinExistence type="inferred from homology"/>
<protein>
    <recommendedName>
        <fullName evidence="7">Protein phosphatase</fullName>
        <ecNumber evidence="7">3.1.3.16</ecNumber>
    </recommendedName>
</protein>
<evidence type="ECO:0000256" key="1">
    <source>
        <dbReference type="ARBA" id="ARBA00001936"/>
    </source>
</evidence>
<keyword evidence="4 7" id="KW-0460">Magnesium</keyword>
<dbReference type="EMBL" id="CAXKWB010003849">
    <property type="protein sequence ID" value="CAL4070691.1"/>
    <property type="molecule type" value="Genomic_DNA"/>
</dbReference>
<evidence type="ECO:0000313" key="11">
    <source>
        <dbReference type="Proteomes" id="UP001497623"/>
    </source>
</evidence>
<comment type="similarity">
    <text evidence="3 7">Belongs to the PP2C family.</text>
</comment>
<dbReference type="SMART" id="SM00332">
    <property type="entry name" value="PP2Cc"/>
    <property type="match status" value="1"/>
</dbReference>
<evidence type="ECO:0000256" key="2">
    <source>
        <dbReference type="ARBA" id="ARBA00001946"/>
    </source>
</evidence>
<evidence type="ECO:0000256" key="4">
    <source>
        <dbReference type="ARBA" id="ARBA00022842"/>
    </source>
</evidence>